<evidence type="ECO:0000256" key="3">
    <source>
        <dbReference type="ARBA" id="ARBA00022679"/>
    </source>
</evidence>
<sequence length="564" mass="65032">MDKSKSSRHHSSKRHLSASRKSHKRPKSSYKGDETPPLLDLKHISSMDSLMKKRESLKRELKDISKQSLSSSKSKNSENKKYEHRSKQKETKTSYKSKTKQKELKNSKSANKQVASPANEYGMLDSEDEEHIIELRRKKRKMLIEQLVTRNDSTENLSDNNKKSFDDSNENVQSLIETNKINSTEASNHLTDMFAEDDFKCNDGANKVTQDTDSSTQLIDNWDDADSYYIIKTGDMLDCNKYTIKTLVGQGVFANVVKAQDNKENREVAIKIMRNNDLMYSTGLKEIITLAQLNKADPDNKHHCIKMITHFTHKRHLCLVLESMHMDLRSVIKKYGRNNGLNLKALMSYTRQLILALRLLKKIGVIHADIKPDNILVNEKKNVLKLCDFGSAFKINENEPTPYLVSRFYRAPEVILGIPSSYGVDLWSTACTIYEIATSKILFTGSSNNKMLKCFMDLKGRIPTRLIRKGKFKDQHFDYNNNFLLHKKDEFTGREKYEVISNVTIVRDLNKELKKSFIDMTSNEEQKVLQLKDLLHKMLMLDPGHRLSLTDSIKHPFVQETLQK</sequence>
<feature type="compositionally biased region" description="Polar residues" evidence="9">
    <location>
        <begin position="107"/>
        <end position="116"/>
    </location>
</feature>
<dbReference type="InterPro" id="IPR050494">
    <property type="entry name" value="Ser_Thr_dual-spec_kinase"/>
</dbReference>
<name>A0A5E4QE76_9NEOP</name>
<evidence type="ECO:0000259" key="10">
    <source>
        <dbReference type="PROSITE" id="PS50011"/>
    </source>
</evidence>
<dbReference type="Gene3D" id="1.10.510.10">
    <property type="entry name" value="Transferase(Phosphotransferase) domain 1"/>
    <property type="match status" value="1"/>
</dbReference>
<evidence type="ECO:0000256" key="2">
    <source>
        <dbReference type="ARBA" id="ARBA00022527"/>
    </source>
</evidence>
<feature type="region of interest" description="Disordered" evidence="9">
    <location>
        <begin position="1"/>
        <end position="123"/>
    </location>
</feature>
<evidence type="ECO:0000256" key="1">
    <source>
        <dbReference type="ARBA" id="ARBA00012513"/>
    </source>
</evidence>
<dbReference type="PROSITE" id="PS50011">
    <property type="entry name" value="PROTEIN_KINASE_DOM"/>
    <property type="match status" value="1"/>
</dbReference>
<proteinExistence type="inferred from homology"/>
<dbReference type="InterPro" id="IPR011009">
    <property type="entry name" value="Kinase-like_dom_sf"/>
</dbReference>
<organism evidence="11 12">
    <name type="scientific">Leptidea sinapis</name>
    <dbReference type="NCBI Taxonomy" id="189913"/>
    <lineage>
        <taxon>Eukaryota</taxon>
        <taxon>Metazoa</taxon>
        <taxon>Ecdysozoa</taxon>
        <taxon>Arthropoda</taxon>
        <taxon>Hexapoda</taxon>
        <taxon>Insecta</taxon>
        <taxon>Pterygota</taxon>
        <taxon>Neoptera</taxon>
        <taxon>Endopterygota</taxon>
        <taxon>Lepidoptera</taxon>
        <taxon>Glossata</taxon>
        <taxon>Ditrysia</taxon>
        <taxon>Papilionoidea</taxon>
        <taxon>Pieridae</taxon>
        <taxon>Dismorphiinae</taxon>
        <taxon>Leptidea</taxon>
    </lineage>
</organism>
<feature type="binding site" evidence="8">
    <location>
        <position position="271"/>
    </location>
    <ligand>
        <name>ATP</name>
        <dbReference type="ChEBI" id="CHEBI:30616"/>
    </ligand>
</feature>
<dbReference type="FunFam" id="1.10.510.10:FF:000078">
    <property type="entry name" value="Serine/threonine-protein kinase PRP4 homolog"/>
    <property type="match status" value="1"/>
</dbReference>
<feature type="compositionally biased region" description="Basic residues" evidence="9">
    <location>
        <begin position="1"/>
        <end position="28"/>
    </location>
</feature>
<dbReference type="InterPro" id="IPR008271">
    <property type="entry name" value="Ser/Thr_kinase_AS"/>
</dbReference>
<gene>
    <name evidence="11" type="ORF">LSINAPIS_LOCUS8053</name>
</gene>
<dbReference type="EMBL" id="FZQP02002792">
    <property type="protein sequence ID" value="VVC96588.1"/>
    <property type="molecule type" value="Genomic_DNA"/>
</dbReference>
<keyword evidence="6 8" id="KW-0067">ATP-binding</keyword>
<feature type="compositionally biased region" description="Basic and acidic residues" evidence="9">
    <location>
        <begin position="30"/>
        <end position="65"/>
    </location>
</feature>
<dbReference type="EC" id="2.7.11.1" evidence="1"/>
<dbReference type="Pfam" id="PF00069">
    <property type="entry name" value="Pkinase"/>
    <property type="match status" value="1"/>
</dbReference>
<evidence type="ECO:0000256" key="7">
    <source>
        <dbReference type="ARBA" id="ARBA00023596"/>
    </source>
</evidence>
<keyword evidence="3" id="KW-0808">Transferase</keyword>
<dbReference type="Gene3D" id="3.30.200.20">
    <property type="entry name" value="Phosphorylase Kinase, domain 1"/>
    <property type="match status" value="1"/>
</dbReference>
<dbReference type="PROSITE" id="PS00108">
    <property type="entry name" value="PROTEIN_KINASE_ST"/>
    <property type="match status" value="1"/>
</dbReference>
<evidence type="ECO:0000313" key="11">
    <source>
        <dbReference type="EMBL" id="VVC96588.1"/>
    </source>
</evidence>
<evidence type="ECO:0000256" key="5">
    <source>
        <dbReference type="ARBA" id="ARBA00022777"/>
    </source>
</evidence>
<dbReference type="InterPro" id="IPR000719">
    <property type="entry name" value="Prot_kinase_dom"/>
</dbReference>
<dbReference type="PANTHER" id="PTHR24058:SF103">
    <property type="entry name" value="SERINE_THREONINE-PROTEIN KINASE PRP4 HOMOLOG"/>
    <property type="match status" value="1"/>
</dbReference>
<dbReference type="SUPFAM" id="SSF56112">
    <property type="entry name" value="Protein kinase-like (PK-like)"/>
    <property type="match status" value="1"/>
</dbReference>
<dbReference type="SMART" id="SM00220">
    <property type="entry name" value="S_TKc"/>
    <property type="match status" value="1"/>
</dbReference>
<keyword evidence="12" id="KW-1185">Reference proteome</keyword>
<dbReference type="PROSITE" id="PS00107">
    <property type="entry name" value="PROTEIN_KINASE_ATP"/>
    <property type="match status" value="1"/>
</dbReference>
<protein>
    <recommendedName>
        <fullName evidence="1">non-specific serine/threonine protein kinase</fullName>
        <ecNumber evidence="1">2.7.11.1</ecNumber>
    </recommendedName>
</protein>
<keyword evidence="2" id="KW-0723">Serine/threonine-protein kinase</keyword>
<evidence type="ECO:0000256" key="4">
    <source>
        <dbReference type="ARBA" id="ARBA00022741"/>
    </source>
</evidence>
<dbReference type="GO" id="GO:0005524">
    <property type="term" value="F:ATP binding"/>
    <property type="evidence" value="ECO:0007669"/>
    <property type="project" value="UniProtKB-UniRule"/>
</dbReference>
<dbReference type="PANTHER" id="PTHR24058">
    <property type="entry name" value="DUAL SPECIFICITY PROTEIN KINASE"/>
    <property type="match status" value="1"/>
</dbReference>
<evidence type="ECO:0000256" key="8">
    <source>
        <dbReference type="PROSITE-ProRule" id="PRU10141"/>
    </source>
</evidence>
<evidence type="ECO:0000256" key="6">
    <source>
        <dbReference type="ARBA" id="ARBA00022840"/>
    </source>
</evidence>
<evidence type="ECO:0000256" key="9">
    <source>
        <dbReference type="SAM" id="MobiDB-lite"/>
    </source>
</evidence>
<dbReference type="AlphaFoldDB" id="A0A5E4QE76"/>
<keyword evidence="4 8" id="KW-0547">Nucleotide-binding</keyword>
<evidence type="ECO:0000313" key="12">
    <source>
        <dbReference type="Proteomes" id="UP000324832"/>
    </source>
</evidence>
<accession>A0A5E4QE76</accession>
<comment type="similarity">
    <text evidence="7">Belongs to the protein kinase superfamily. CMGC Ser/Thr protein kinase family.</text>
</comment>
<dbReference type="InterPro" id="IPR017441">
    <property type="entry name" value="Protein_kinase_ATP_BS"/>
</dbReference>
<dbReference type="Proteomes" id="UP000324832">
    <property type="component" value="Unassembled WGS sequence"/>
</dbReference>
<feature type="domain" description="Protein kinase" evidence="10">
    <location>
        <begin position="242"/>
        <end position="558"/>
    </location>
</feature>
<keyword evidence="5" id="KW-0418">Kinase</keyword>
<reference evidence="11 12" key="1">
    <citation type="submission" date="2017-07" db="EMBL/GenBank/DDBJ databases">
        <authorList>
            <person name="Talla V."/>
            <person name="Backstrom N."/>
        </authorList>
    </citation>
    <scope>NUCLEOTIDE SEQUENCE [LARGE SCALE GENOMIC DNA]</scope>
</reference>
<dbReference type="GO" id="GO:0004674">
    <property type="term" value="F:protein serine/threonine kinase activity"/>
    <property type="evidence" value="ECO:0007669"/>
    <property type="project" value="UniProtKB-KW"/>
</dbReference>